<dbReference type="Gene3D" id="3.40.50.1440">
    <property type="entry name" value="Tubulin/FtsZ, GTPase domain"/>
    <property type="match status" value="1"/>
</dbReference>
<feature type="domain" description="Tubulin/FtsZ GTPase" evidence="8">
    <location>
        <begin position="18"/>
        <end position="210"/>
    </location>
</feature>
<protein>
    <recommendedName>
        <fullName evidence="4 5">Cell division protein FtsZ</fullName>
    </recommendedName>
</protein>
<evidence type="ECO:0000256" key="6">
    <source>
        <dbReference type="RuleBase" id="RU000631"/>
    </source>
</evidence>
<dbReference type="SUPFAM" id="SSF52490">
    <property type="entry name" value="Tubulin nucleotide-binding domain-like"/>
    <property type="match status" value="1"/>
</dbReference>
<dbReference type="InterPro" id="IPR018316">
    <property type="entry name" value="Tubulin/FtsZ_2-layer-sand-dom"/>
</dbReference>
<dbReference type="SMART" id="SM00864">
    <property type="entry name" value="Tubulin"/>
    <property type="match status" value="1"/>
</dbReference>
<comment type="subunit">
    <text evidence="4">Homodimer. Polymerizes to form a dynamic ring structure in a strictly GTP-dependent manner. Interacts directly with several other division proteins.</text>
</comment>
<dbReference type="CDD" id="cd02201">
    <property type="entry name" value="FtsZ_type1"/>
    <property type="match status" value="1"/>
</dbReference>
<feature type="region of interest" description="Disordered" evidence="7">
    <location>
        <begin position="375"/>
        <end position="407"/>
    </location>
</feature>
<dbReference type="PANTHER" id="PTHR30314:SF3">
    <property type="entry name" value="MITOCHONDRIAL DIVISION PROTEIN FSZA"/>
    <property type="match status" value="1"/>
</dbReference>
<keyword evidence="4 6" id="KW-0131">Cell cycle</keyword>
<feature type="binding site" evidence="4">
    <location>
        <position position="144"/>
    </location>
    <ligand>
        <name>GTP</name>
        <dbReference type="ChEBI" id="CHEBI:37565"/>
    </ligand>
</feature>
<evidence type="ECO:0000256" key="4">
    <source>
        <dbReference type="HAMAP-Rule" id="MF_00909"/>
    </source>
</evidence>
<dbReference type="SUPFAM" id="SSF55307">
    <property type="entry name" value="Tubulin C-terminal domain-like"/>
    <property type="match status" value="1"/>
</dbReference>
<dbReference type="Proteomes" id="UP000274097">
    <property type="component" value="Unassembled WGS sequence"/>
</dbReference>
<feature type="compositionally biased region" description="Low complexity" evidence="7">
    <location>
        <begin position="492"/>
        <end position="502"/>
    </location>
</feature>
<name>A0ABX9VH49_9PROT</name>
<dbReference type="GO" id="GO:0051301">
    <property type="term" value="P:cell division"/>
    <property type="evidence" value="ECO:0007669"/>
    <property type="project" value="UniProtKB-KW"/>
</dbReference>
<evidence type="ECO:0000256" key="1">
    <source>
        <dbReference type="ARBA" id="ARBA00009690"/>
    </source>
</evidence>
<feature type="binding site" evidence="4">
    <location>
        <position position="192"/>
    </location>
    <ligand>
        <name>GTP</name>
        <dbReference type="ChEBI" id="CHEBI:37565"/>
    </ligand>
</feature>
<keyword evidence="4 6" id="KW-0717">Septation</keyword>
<gene>
    <name evidence="4 10" type="primary">ftsZ</name>
    <name evidence="10" type="ORF">EBE87_16105</name>
</gene>
<reference evidence="10 11" key="1">
    <citation type="submission" date="2018-10" db="EMBL/GenBank/DDBJ databases">
        <title>Roseomonas sp. nov., isolated from feces of Tibetan antelopes in the Qinghai-Tibet plateau, China.</title>
        <authorList>
            <person name="Tian Z."/>
        </authorList>
    </citation>
    <scope>NUCLEOTIDE SEQUENCE [LARGE SCALE GENOMIC DNA]</scope>
    <source>
        <strain evidence="10 11">Z23</strain>
    </source>
</reference>
<feature type="compositionally biased region" description="Polar residues" evidence="7">
    <location>
        <begin position="348"/>
        <end position="359"/>
    </location>
</feature>
<evidence type="ECO:0000259" key="9">
    <source>
        <dbReference type="SMART" id="SM00865"/>
    </source>
</evidence>
<dbReference type="Gene3D" id="3.30.1330.20">
    <property type="entry name" value="Tubulin/FtsZ, C-terminal domain"/>
    <property type="match status" value="1"/>
</dbReference>
<keyword evidence="4 6" id="KW-0132">Cell division</keyword>
<proteinExistence type="inferred from homology"/>
<accession>A0ABX9VH49</accession>
<dbReference type="PRINTS" id="PR00423">
    <property type="entry name" value="CELLDVISFTSZ"/>
</dbReference>
<dbReference type="PROSITE" id="PS01135">
    <property type="entry name" value="FTSZ_2"/>
    <property type="match status" value="1"/>
</dbReference>
<feature type="binding site" evidence="4">
    <location>
        <position position="148"/>
    </location>
    <ligand>
        <name>GTP</name>
        <dbReference type="ChEBI" id="CHEBI:37565"/>
    </ligand>
</feature>
<dbReference type="InterPro" id="IPR045061">
    <property type="entry name" value="FtsZ/CetZ"/>
</dbReference>
<dbReference type="NCBIfam" id="TIGR00065">
    <property type="entry name" value="ftsZ"/>
    <property type="match status" value="1"/>
</dbReference>
<evidence type="ECO:0000259" key="8">
    <source>
        <dbReference type="SMART" id="SM00864"/>
    </source>
</evidence>
<feature type="region of interest" description="Disordered" evidence="7">
    <location>
        <begin position="423"/>
        <end position="532"/>
    </location>
</feature>
<feature type="binding site" evidence="4">
    <location>
        <begin position="113"/>
        <end position="115"/>
    </location>
    <ligand>
        <name>GTP</name>
        <dbReference type="ChEBI" id="CHEBI:37565"/>
    </ligand>
</feature>
<evidence type="ECO:0000256" key="5">
    <source>
        <dbReference type="NCBIfam" id="TIGR00065"/>
    </source>
</evidence>
<feature type="domain" description="Tubulin/FtsZ 2-layer sandwich" evidence="9">
    <location>
        <begin position="212"/>
        <end position="330"/>
    </location>
</feature>
<dbReference type="InterPro" id="IPR036525">
    <property type="entry name" value="Tubulin/FtsZ_GTPase_sf"/>
</dbReference>
<evidence type="ECO:0000313" key="11">
    <source>
        <dbReference type="Proteomes" id="UP000274097"/>
    </source>
</evidence>
<evidence type="ECO:0000256" key="3">
    <source>
        <dbReference type="ARBA" id="ARBA00023134"/>
    </source>
</evidence>
<comment type="function">
    <text evidence="4 6">Essential cell division protein that forms a contractile ring structure (Z ring) at the future cell division site. The regulation of the ring assembly controls the timing and the location of cell division. One of the functions of the FtsZ ring is to recruit other cell division proteins to the septum to produce a new cell wall between the dividing cells. Binds GTP and shows GTPase activity.</text>
</comment>
<feature type="binding site" evidence="4">
    <location>
        <begin position="26"/>
        <end position="30"/>
    </location>
    <ligand>
        <name>GTP</name>
        <dbReference type="ChEBI" id="CHEBI:37565"/>
    </ligand>
</feature>
<evidence type="ECO:0000256" key="2">
    <source>
        <dbReference type="ARBA" id="ARBA00022741"/>
    </source>
</evidence>
<keyword evidence="4" id="KW-0963">Cytoplasm</keyword>
<dbReference type="EMBL" id="RFLX01000012">
    <property type="protein sequence ID" value="RMI20335.1"/>
    <property type="molecule type" value="Genomic_DNA"/>
</dbReference>
<comment type="caution">
    <text evidence="10">The sequence shown here is derived from an EMBL/GenBank/DDBJ whole genome shotgun (WGS) entry which is preliminary data.</text>
</comment>
<dbReference type="Pfam" id="PF00091">
    <property type="entry name" value="Tubulin"/>
    <property type="match status" value="1"/>
</dbReference>
<dbReference type="RefSeq" id="WP_122140072.1">
    <property type="nucleotide sequence ID" value="NZ_RFLX01000012.1"/>
</dbReference>
<dbReference type="PROSITE" id="PS01134">
    <property type="entry name" value="FTSZ_1"/>
    <property type="match status" value="1"/>
</dbReference>
<dbReference type="InterPro" id="IPR000158">
    <property type="entry name" value="Cell_div_FtsZ"/>
</dbReference>
<evidence type="ECO:0000313" key="10">
    <source>
        <dbReference type="EMBL" id="RMI20335.1"/>
    </source>
</evidence>
<dbReference type="HAMAP" id="MF_00909">
    <property type="entry name" value="FtsZ"/>
    <property type="match status" value="1"/>
</dbReference>
<dbReference type="Pfam" id="PF12327">
    <property type="entry name" value="FtsZ_C"/>
    <property type="match status" value="1"/>
</dbReference>
<dbReference type="InterPro" id="IPR037103">
    <property type="entry name" value="Tubulin/FtsZ-like_C"/>
</dbReference>
<evidence type="ECO:0000256" key="7">
    <source>
        <dbReference type="SAM" id="MobiDB-lite"/>
    </source>
</evidence>
<keyword evidence="11" id="KW-1185">Reference proteome</keyword>
<organism evidence="10 11">
    <name type="scientific">Teichococcus wenyumeiae</name>
    <dbReference type="NCBI Taxonomy" id="2478470"/>
    <lineage>
        <taxon>Bacteria</taxon>
        <taxon>Pseudomonadati</taxon>
        <taxon>Pseudomonadota</taxon>
        <taxon>Alphaproteobacteria</taxon>
        <taxon>Acetobacterales</taxon>
        <taxon>Roseomonadaceae</taxon>
        <taxon>Roseomonas</taxon>
    </lineage>
</organism>
<sequence>MTLNLTIPRQQHTDFSPRITVVGVGGAGCNAVNNMIAMGLDGVEFLVANTDAQALVHSRAERRVQLGPHLTQGLGAGAKPEIGRAAAEEATEDLARHLEGMHMVFITAGMGGGTGTGAAPVIARMARERGILTVGVVTKPFDFEGPKRRRSAEVGLEDLQSYVDTLIVIPNQNLFRKANERTTFAEAFKMADDVLYMGVRGVTDLMVNPGLVNLDFADIRTVMAEMGKAMMGTGEGEGEDRAVKAAEAAISNPLLEDTSMLGAKGVLINITGGYDMTLFEVDAAANRIRSEVDEDANIIFGSSVDEDMNGRLRVSVVATGIDAIQEQPAAERPKLVAMGGAGPVNAVSNTGIAPQQPNQPRGVMGAPVAPRAMMPQQGAPVGGPVRVGGPMAGAPRRPAGMASAAPVPAAPAGFAESQTNFAPVEAPSPEDVPAGIASQAEPQQRSAPTATRPVAPSPASAPAPTSGGGFSLFRKATGLMRRNLTGEGDTTQPAAPQQAAPRPAAPQPAPAQPNAEEMNGLDIPTFLRRQSN</sequence>
<comment type="subcellular location">
    <subcellularLocation>
        <location evidence="4">Cytoplasm</location>
    </subcellularLocation>
    <text evidence="4">Assembles at midcell at the inner surface of the cytoplasmic membrane.</text>
</comment>
<dbReference type="InterPro" id="IPR024757">
    <property type="entry name" value="FtsZ_C"/>
</dbReference>
<dbReference type="InterPro" id="IPR008280">
    <property type="entry name" value="Tub_FtsZ_C"/>
</dbReference>
<comment type="similarity">
    <text evidence="1 4 6">Belongs to the FtsZ family.</text>
</comment>
<keyword evidence="2 4" id="KW-0547">Nucleotide-binding</keyword>
<keyword evidence="3 4" id="KW-0342">GTP-binding</keyword>
<dbReference type="InterPro" id="IPR003008">
    <property type="entry name" value="Tubulin_FtsZ_GTPase"/>
</dbReference>
<dbReference type="InterPro" id="IPR020805">
    <property type="entry name" value="Cell_div_FtsZ_CS"/>
</dbReference>
<dbReference type="PANTHER" id="PTHR30314">
    <property type="entry name" value="CELL DIVISION PROTEIN FTSZ-RELATED"/>
    <property type="match status" value="1"/>
</dbReference>
<dbReference type="SMART" id="SM00865">
    <property type="entry name" value="Tubulin_C"/>
    <property type="match status" value="1"/>
</dbReference>
<feature type="region of interest" description="Disordered" evidence="7">
    <location>
        <begin position="348"/>
        <end position="367"/>
    </location>
</feature>